<keyword evidence="1" id="KW-0732">Signal</keyword>
<feature type="domain" description="PLL-like beta propeller" evidence="2">
    <location>
        <begin position="37"/>
        <end position="167"/>
    </location>
</feature>
<dbReference type="RefSeq" id="WP_106129803.1">
    <property type="nucleotide sequence ID" value="NZ_PVZG01000016.1"/>
</dbReference>
<name>A0A2T0RNT4_9ACTN</name>
<reference evidence="3 4" key="1">
    <citation type="submission" date="2018-03" db="EMBL/GenBank/DDBJ databases">
        <title>Genomic Encyclopedia of Archaeal and Bacterial Type Strains, Phase II (KMG-II): from individual species to whole genera.</title>
        <authorList>
            <person name="Goeker M."/>
        </authorList>
    </citation>
    <scope>NUCLEOTIDE SEQUENCE [LARGE SCALE GENOMIC DNA]</scope>
    <source>
        <strain evidence="3 4">DSM 45348</strain>
    </source>
</reference>
<dbReference type="Pfam" id="PF26607">
    <property type="entry name" value="DUF8189"/>
    <property type="match status" value="1"/>
</dbReference>
<proteinExistence type="predicted"/>
<dbReference type="AlphaFoldDB" id="A0A2T0RNT4"/>
<dbReference type="EMBL" id="PVZG01000016">
    <property type="protein sequence ID" value="PRY22855.1"/>
    <property type="molecule type" value="Genomic_DNA"/>
</dbReference>
<evidence type="ECO:0000259" key="2">
    <source>
        <dbReference type="Pfam" id="PF26607"/>
    </source>
</evidence>
<organism evidence="3 4">
    <name type="scientific">Pseudosporangium ferrugineum</name>
    <dbReference type="NCBI Taxonomy" id="439699"/>
    <lineage>
        <taxon>Bacteria</taxon>
        <taxon>Bacillati</taxon>
        <taxon>Actinomycetota</taxon>
        <taxon>Actinomycetes</taxon>
        <taxon>Micromonosporales</taxon>
        <taxon>Micromonosporaceae</taxon>
        <taxon>Pseudosporangium</taxon>
    </lineage>
</organism>
<feature type="signal peptide" evidence="1">
    <location>
        <begin position="1"/>
        <end position="24"/>
    </location>
</feature>
<protein>
    <recommendedName>
        <fullName evidence="2">PLL-like beta propeller domain-containing protein</fullName>
    </recommendedName>
</protein>
<gene>
    <name evidence="3" type="ORF">CLV70_116115</name>
</gene>
<feature type="chain" id="PRO_5038435726" description="PLL-like beta propeller domain-containing protein" evidence="1">
    <location>
        <begin position="25"/>
        <end position="167"/>
    </location>
</feature>
<evidence type="ECO:0000313" key="4">
    <source>
        <dbReference type="Proteomes" id="UP000239209"/>
    </source>
</evidence>
<evidence type="ECO:0000256" key="1">
    <source>
        <dbReference type="SAM" id="SignalP"/>
    </source>
</evidence>
<dbReference type="OrthoDB" id="7671932at2"/>
<dbReference type="Gene3D" id="2.120.10.70">
    <property type="entry name" value="Fucose-specific lectin"/>
    <property type="match status" value="1"/>
</dbReference>
<keyword evidence="4" id="KW-1185">Reference proteome</keyword>
<sequence>MRKTKLFLAVVAATLLTVFGAANAAHAGDYGARVTETNKDGRAEQFWVGGDGAVWHRWATVPGGSLNSGDYSLGGHVTTGVGAINNQDGRLEIFGRADGGDLAHKWQLTPGGSWSGWASLGGLLQPGTGVYADLFSGKIRVKVTGVDGLIHYKWQTAPNCCWDPGWQ</sequence>
<dbReference type="InterPro" id="IPR058502">
    <property type="entry name" value="PLL-like_beta-prop"/>
</dbReference>
<evidence type="ECO:0000313" key="3">
    <source>
        <dbReference type="EMBL" id="PRY22855.1"/>
    </source>
</evidence>
<accession>A0A2T0RNT4</accession>
<dbReference type="SUPFAM" id="SSF89372">
    <property type="entry name" value="Fucose-specific lectin"/>
    <property type="match status" value="1"/>
</dbReference>
<dbReference type="Proteomes" id="UP000239209">
    <property type="component" value="Unassembled WGS sequence"/>
</dbReference>
<comment type="caution">
    <text evidence="3">The sequence shown here is derived from an EMBL/GenBank/DDBJ whole genome shotgun (WGS) entry which is preliminary data.</text>
</comment>